<proteinExistence type="predicted"/>
<evidence type="ECO:0000256" key="1">
    <source>
        <dbReference type="SAM" id="MobiDB-lite"/>
    </source>
</evidence>
<dbReference type="RefSeq" id="XP_056504263.1">
    <property type="nucleotide sequence ID" value="XM_056641769.1"/>
</dbReference>
<reference evidence="2" key="1">
    <citation type="submission" date="2022-11" db="EMBL/GenBank/DDBJ databases">
        <authorList>
            <person name="Petersen C."/>
        </authorList>
    </citation>
    <scope>NUCLEOTIDE SEQUENCE</scope>
    <source>
        <strain evidence="2">IBT 23319</strain>
    </source>
</reference>
<name>A0A9W9PDF9_PENCI</name>
<feature type="compositionally biased region" description="Polar residues" evidence="1">
    <location>
        <begin position="9"/>
        <end position="19"/>
    </location>
</feature>
<keyword evidence="3" id="KW-1185">Reference proteome</keyword>
<feature type="region of interest" description="Disordered" evidence="1">
    <location>
        <begin position="1"/>
        <end position="67"/>
    </location>
</feature>
<dbReference type="Proteomes" id="UP001147733">
    <property type="component" value="Unassembled WGS sequence"/>
</dbReference>
<dbReference type="GeneID" id="81380936"/>
<protein>
    <submittedName>
        <fullName evidence="2">Uncharacterized protein</fullName>
    </submittedName>
</protein>
<accession>A0A9W9PDF9</accession>
<sequence length="84" mass="9097">MESGVANISAGNIKSGTRPNSDREQQSHDAVMKERRMEGTPRGPSGLVLIGGSDSRQPRDFQNSALPTWPTWTTIGITQSESRA</sequence>
<comment type="caution">
    <text evidence="2">The sequence shown here is derived from an EMBL/GenBank/DDBJ whole genome shotgun (WGS) entry which is preliminary data.</text>
</comment>
<feature type="compositionally biased region" description="Basic and acidic residues" evidence="1">
    <location>
        <begin position="20"/>
        <end position="39"/>
    </location>
</feature>
<reference evidence="2" key="2">
    <citation type="journal article" date="2023" name="IMA Fungus">
        <title>Comparative genomic study of the Penicillium genus elucidates a diverse pangenome and 15 lateral gene transfer events.</title>
        <authorList>
            <person name="Petersen C."/>
            <person name="Sorensen T."/>
            <person name="Nielsen M.R."/>
            <person name="Sondergaard T.E."/>
            <person name="Sorensen J.L."/>
            <person name="Fitzpatrick D.A."/>
            <person name="Frisvad J.C."/>
            <person name="Nielsen K.L."/>
        </authorList>
    </citation>
    <scope>NUCLEOTIDE SEQUENCE</scope>
    <source>
        <strain evidence="2">IBT 23319</strain>
    </source>
</reference>
<evidence type="ECO:0000313" key="2">
    <source>
        <dbReference type="EMBL" id="KAJ5241258.1"/>
    </source>
</evidence>
<evidence type="ECO:0000313" key="3">
    <source>
        <dbReference type="Proteomes" id="UP001147733"/>
    </source>
</evidence>
<gene>
    <name evidence="2" type="ORF">N7469_002849</name>
</gene>
<dbReference type="AlphaFoldDB" id="A0A9W9PDF9"/>
<dbReference type="EMBL" id="JAPQKT010000002">
    <property type="protein sequence ID" value="KAJ5241258.1"/>
    <property type="molecule type" value="Genomic_DNA"/>
</dbReference>
<organism evidence="2 3">
    <name type="scientific">Penicillium citrinum</name>
    <dbReference type="NCBI Taxonomy" id="5077"/>
    <lineage>
        <taxon>Eukaryota</taxon>
        <taxon>Fungi</taxon>
        <taxon>Dikarya</taxon>
        <taxon>Ascomycota</taxon>
        <taxon>Pezizomycotina</taxon>
        <taxon>Eurotiomycetes</taxon>
        <taxon>Eurotiomycetidae</taxon>
        <taxon>Eurotiales</taxon>
        <taxon>Aspergillaceae</taxon>
        <taxon>Penicillium</taxon>
    </lineage>
</organism>